<protein>
    <submittedName>
        <fullName evidence="2">MarR family winged helix-turn-helix transcriptional regulator</fullName>
    </submittedName>
</protein>
<dbReference type="PANTHER" id="PTHR33164">
    <property type="entry name" value="TRANSCRIPTIONAL REGULATOR, MARR FAMILY"/>
    <property type="match status" value="1"/>
</dbReference>
<reference evidence="2" key="1">
    <citation type="submission" date="2024-07" db="EMBL/GenBank/DDBJ databases">
        <authorList>
            <person name="Yu S.T."/>
        </authorList>
    </citation>
    <scope>NUCLEOTIDE SEQUENCE</scope>
    <source>
        <strain evidence="2">R08</strain>
    </source>
</reference>
<organism evidence="2">
    <name type="scientific">Streptomyces sp. R08</name>
    <dbReference type="NCBI Taxonomy" id="3238624"/>
    <lineage>
        <taxon>Bacteria</taxon>
        <taxon>Bacillati</taxon>
        <taxon>Actinomycetota</taxon>
        <taxon>Actinomycetes</taxon>
        <taxon>Kitasatosporales</taxon>
        <taxon>Streptomycetaceae</taxon>
        <taxon>Streptomyces</taxon>
    </lineage>
</organism>
<dbReference type="InterPro" id="IPR036390">
    <property type="entry name" value="WH_DNA-bd_sf"/>
</dbReference>
<dbReference type="Pfam" id="PF12802">
    <property type="entry name" value="MarR_2"/>
    <property type="match status" value="1"/>
</dbReference>
<evidence type="ECO:0000313" key="2">
    <source>
        <dbReference type="EMBL" id="XDQ01703.1"/>
    </source>
</evidence>
<dbReference type="InterPro" id="IPR000835">
    <property type="entry name" value="HTH_MarR-typ"/>
</dbReference>
<dbReference type="SUPFAM" id="SSF46785">
    <property type="entry name" value="Winged helix' DNA-binding domain"/>
    <property type="match status" value="1"/>
</dbReference>
<gene>
    <name evidence="2" type="ORF">AB5J58_16545</name>
</gene>
<dbReference type="InterPro" id="IPR039422">
    <property type="entry name" value="MarR/SlyA-like"/>
</dbReference>
<feature type="domain" description="HTH marR-type" evidence="1">
    <location>
        <begin position="6"/>
        <end position="137"/>
    </location>
</feature>
<dbReference type="SMART" id="SM00347">
    <property type="entry name" value="HTH_MARR"/>
    <property type="match status" value="1"/>
</dbReference>
<dbReference type="Gene3D" id="1.10.10.10">
    <property type="entry name" value="Winged helix-like DNA-binding domain superfamily/Winged helix DNA-binding domain"/>
    <property type="match status" value="1"/>
</dbReference>
<dbReference type="PANTHER" id="PTHR33164:SF43">
    <property type="entry name" value="HTH-TYPE TRANSCRIPTIONAL REPRESSOR YETL"/>
    <property type="match status" value="1"/>
</dbReference>
<sequence length="148" mass="16497">MDDEQASRLFELADRILAVGRHIGASKEGEVESGTPLQGAVMRYIDRHPGTTAREAAEATQMISSNFSRAVRGLEQAGLVRRDADEHDARRVRLYPTEKAQENLQRLREVWSSLLEEAVTDADDIDAVISTLRTIETRLVARTRPGGR</sequence>
<accession>A0AB39MA19</accession>
<dbReference type="EMBL" id="CP163431">
    <property type="protein sequence ID" value="XDQ01703.1"/>
    <property type="molecule type" value="Genomic_DNA"/>
</dbReference>
<evidence type="ECO:0000259" key="1">
    <source>
        <dbReference type="PROSITE" id="PS50995"/>
    </source>
</evidence>
<dbReference type="AlphaFoldDB" id="A0AB39MA19"/>
<dbReference type="InterPro" id="IPR036388">
    <property type="entry name" value="WH-like_DNA-bd_sf"/>
</dbReference>
<dbReference type="GO" id="GO:0006950">
    <property type="term" value="P:response to stress"/>
    <property type="evidence" value="ECO:0007669"/>
    <property type="project" value="TreeGrafter"/>
</dbReference>
<proteinExistence type="predicted"/>
<dbReference type="RefSeq" id="WP_329556534.1">
    <property type="nucleotide sequence ID" value="NZ_CP163431.1"/>
</dbReference>
<dbReference type="GO" id="GO:0003700">
    <property type="term" value="F:DNA-binding transcription factor activity"/>
    <property type="evidence" value="ECO:0007669"/>
    <property type="project" value="InterPro"/>
</dbReference>
<name>A0AB39MA19_9ACTN</name>
<dbReference type="PROSITE" id="PS50995">
    <property type="entry name" value="HTH_MARR_2"/>
    <property type="match status" value="1"/>
</dbReference>